<reference evidence="1 2" key="1">
    <citation type="journal article" date="2022" name="DNA Res.">
        <title>Chromosomal-level genome assembly of the orchid tree Bauhinia variegata (Leguminosae; Cercidoideae) supports the allotetraploid origin hypothesis of Bauhinia.</title>
        <authorList>
            <person name="Zhong Y."/>
            <person name="Chen Y."/>
            <person name="Zheng D."/>
            <person name="Pang J."/>
            <person name="Liu Y."/>
            <person name="Luo S."/>
            <person name="Meng S."/>
            <person name="Qian L."/>
            <person name="Wei D."/>
            <person name="Dai S."/>
            <person name="Zhou R."/>
        </authorList>
    </citation>
    <scope>NUCLEOTIDE SEQUENCE [LARGE SCALE GENOMIC DNA]</scope>
    <source>
        <strain evidence="1">BV-YZ2020</strain>
    </source>
</reference>
<proteinExistence type="predicted"/>
<accession>A0ACB9Q4U3</accession>
<dbReference type="Proteomes" id="UP000828941">
    <property type="component" value="Chromosome 2"/>
</dbReference>
<keyword evidence="2" id="KW-1185">Reference proteome</keyword>
<sequence length="390" mass="43190">MEGNTPLEVVMLPWSAFGHLTPFFQLSIALAEAGVHVSFISTPKNIQRLPKIPSTLAHLVDFVEFPLPSLDKEHLPEGAEATVDIPPEKIQDLKVAYDQLQHPVKQFVLNHSPDWIISDFCSHWVVEIAQEFQIELMFSPVVSAASTVFFGLSELLGGYGEGKLPLELESLTRIPEYVKFPSAVESLSAVAYQKHEALLMHPGQNASGIADGLRAVKLLHACQAVAIRSCYEIEGKYLNLCQKITKKPVIPVGLLPSKGSKREITEGSWGKMFGWLDKQAPKSVVFVGFGSECTLKKDKIFEIAYGLELSQLPFLWALRKPSWAIDDEDSLPPGFAERTSNRGIVCMGWVPQREILAHPSIGSSLFQSGWGSVIETLQFGHNLLVLPFYN</sequence>
<gene>
    <name evidence="1" type="ORF">L6164_003918</name>
</gene>
<name>A0ACB9Q4U3_BAUVA</name>
<dbReference type="EMBL" id="CM039427">
    <property type="protein sequence ID" value="KAI4355114.1"/>
    <property type="molecule type" value="Genomic_DNA"/>
</dbReference>
<protein>
    <submittedName>
        <fullName evidence="1">Uncharacterized protein</fullName>
    </submittedName>
</protein>
<comment type="caution">
    <text evidence="1">The sequence shown here is derived from an EMBL/GenBank/DDBJ whole genome shotgun (WGS) entry which is preliminary data.</text>
</comment>
<evidence type="ECO:0000313" key="2">
    <source>
        <dbReference type="Proteomes" id="UP000828941"/>
    </source>
</evidence>
<organism evidence="1 2">
    <name type="scientific">Bauhinia variegata</name>
    <name type="common">Purple orchid tree</name>
    <name type="synonym">Phanera variegata</name>
    <dbReference type="NCBI Taxonomy" id="167791"/>
    <lineage>
        <taxon>Eukaryota</taxon>
        <taxon>Viridiplantae</taxon>
        <taxon>Streptophyta</taxon>
        <taxon>Embryophyta</taxon>
        <taxon>Tracheophyta</taxon>
        <taxon>Spermatophyta</taxon>
        <taxon>Magnoliopsida</taxon>
        <taxon>eudicotyledons</taxon>
        <taxon>Gunneridae</taxon>
        <taxon>Pentapetalae</taxon>
        <taxon>rosids</taxon>
        <taxon>fabids</taxon>
        <taxon>Fabales</taxon>
        <taxon>Fabaceae</taxon>
        <taxon>Cercidoideae</taxon>
        <taxon>Cercideae</taxon>
        <taxon>Bauhiniinae</taxon>
        <taxon>Bauhinia</taxon>
    </lineage>
</organism>
<evidence type="ECO:0000313" key="1">
    <source>
        <dbReference type="EMBL" id="KAI4355114.1"/>
    </source>
</evidence>